<proteinExistence type="predicted"/>
<evidence type="ECO:0000256" key="1">
    <source>
        <dbReference type="SAM" id="Phobius"/>
    </source>
</evidence>
<dbReference type="PANTHER" id="PTHR12242:SF1">
    <property type="entry name" value="MYND-TYPE DOMAIN-CONTAINING PROTEIN"/>
    <property type="match status" value="1"/>
</dbReference>
<dbReference type="Proteomes" id="UP000813444">
    <property type="component" value="Unassembled WGS sequence"/>
</dbReference>
<gene>
    <name evidence="2" type="ORF">B0I35DRAFT_480215</name>
</gene>
<keyword evidence="1" id="KW-0812">Transmembrane</keyword>
<feature type="transmembrane region" description="Helical" evidence="1">
    <location>
        <begin position="115"/>
        <end position="136"/>
    </location>
</feature>
<name>A0A8K0SL17_9HYPO</name>
<feature type="transmembrane region" description="Helical" evidence="1">
    <location>
        <begin position="71"/>
        <end position="95"/>
    </location>
</feature>
<reference evidence="2" key="1">
    <citation type="journal article" date="2021" name="Nat. Commun.">
        <title>Genetic determinants of endophytism in the Arabidopsis root mycobiome.</title>
        <authorList>
            <person name="Mesny F."/>
            <person name="Miyauchi S."/>
            <person name="Thiergart T."/>
            <person name="Pickel B."/>
            <person name="Atanasova L."/>
            <person name="Karlsson M."/>
            <person name="Huettel B."/>
            <person name="Barry K.W."/>
            <person name="Haridas S."/>
            <person name="Chen C."/>
            <person name="Bauer D."/>
            <person name="Andreopoulos W."/>
            <person name="Pangilinan J."/>
            <person name="LaButti K."/>
            <person name="Riley R."/>
            <person name="Lipzen A."/>
            <person name="Clum A."/>
            <person name="Drula E."/>
            <person name="Henrissat B."/>
            <person name="Kohler A."/>
            <person name="Grigoriev I.V."/>
            <person name="Martin F.M."/>
            <person name="Hacquard S."/>
        </authorList>
    </citation>
    <scope>NUCLEOTIDE SEQUENCE</scope>
    <source>
        <strain evidence="2">MPI-CAGE-CH-0235</strain>
    </source>
</reference>
<accession>A0A8K0SL17</accession>
<evidence type="ECO:0000313" key="2">
    <source>
        <dbReference type="EMBL" id="KAH7313537.1"/>
    </source>
</evidence>
<feature type="transmembrane region" description="Helical" evidence="1">
    <location>
        <begin position="217"/>
        <end position="240"/>
    </location>
</feature>
<evidence type="ECO:0008006" key="4">
    <source>
        <dbReference type="Google" id="ProtNLM"/>
    </source>
</evidence>
<organism evidence="2 3">
    <name type="scientific">Stachybotrys elegans</name>
    <dbReference type="NCBI Taxonomy" id="80388"/>
    <lineage>
        <taxon>Eukaryota</taxon>
        <taxon>Fungi</taxon>
        <taxon>Dikarya</taxon>
        <taxon>Ascomycota</taxon>
        <taxon>Pezizomycotina</taxon>
        <taxon>Sordariomycetes</taxon>
        <taxon>Hypocreomycetidae</taxon>
        <taxon>Hypocreales</taxon>
        <taxon>Stachybotryaceae</taxon>
        <taxon>Stachybotrys</taxon>
    </lineage>
</organism>
<dbReference type="OrthoDB" id="419711at2759"/>
<dbReference type="GO" id="GO:0016020">
    <property type="term" value="C:membrane"/>
    <property type="evidence" value="ECO:0007669"/>
    <property type="project" value="TreeGrafter"/>
</dbReference>
<dbReference type="AlphaFoldDB" id="A0A8K0SL17"/>
<dbReference type="PANTHER" id="PTHR12242">
    <property type="entry name" value="OS02G0130600 PROTEIN-RELATED"/>
    <property type="match status" value="1"/>
</dbReference>
<keyword evidence="1" id="KW-0472">Membrane</keyword>
<comment type="caution">
    <text evidence="2">The sequence shown here is derived from an EMBL/GenBank/DDBJ whole genome shotgun (WGS) entry which is preliminary data.</text>
</comment>
<keyword evidence="1" id="KW-1133">Transmembrane helix</keyword>
<evidence type="ECO:0000313" key="3">
    <source>
        <dbReference type="Proteomes" id="UP000813444"/>
    </source>
</evidence>
<sequence>MGFKNPFALGSDLWDPSYRFETSWLISPWLLFACRALISLYSFATLFFTIGWYCTHQELGGCAAVGREFSYFTIITFWGIAFYFLVAATHTLTYALRSRPLLDSFPRFLQALHSLYYTTIVTYPFIVTIVFWILLYENPWFPIRFQAWKNVTQHGLNSAFALFEIFVPRTAPPPWIHILWLILMLVGYVGVAFLTYADQGFYTYSFLDYEEVGGRGMVAAYVLGIAVASIVIFLVAWLLIWSRRWLTETKLGMDGKFAKQRTSVADMEMNTVQPNERTKSPVF</sequence>
<keyword evidence="3" id="KW-1185">Reference proteome</keyword>
<dbReference type="EMBL" id="JAGPNK010000009">
    <property type="protein sequence ID" value="KAH7313537.1"/>
    <property type="molecule type" value="Genomic_DNA"/>
</dbReference>
<dbReference type="PROSITE" id="PS51257">
    <property type="entry name" value="PROKAR_LIPOPROTEIN"/>
    <property type="match status" value="1"/>
</dbReference>
<feature type="transmembrane region" description="Helical" evidence="1">
    <location>
        <begin position="29"/>
        <end position="50"/>
    </location>
</feature>
<protein>
    <recommendedName>
        <fullName evidence="4">FAR-17a/AIG1-like protein</fullName>
    </recommendedName>
</protein>
<feature type="transmembrane region" description="Helical" evidence="1">
    <location>
        <begin position="178"/>
        <end position="197"/>
    </location>
</feature>